<evidence type="ECO:0000256" key="1">
    <source>
        <dbReference type="ARBA" id="ARBA00023004"/>
    </source>
</evidence>
<dbReference type="PANTHER" id="PTHR42954">
    <property type="entry name" value="FE(2+) TRANSPORT PROTEIN A"/>
    <property type="match status" value="1"/>
</dbReference>
<keyword evidence="3" id="KW-0614">Plasmid</keyword>
<reference evidence="3" key="1">
    <citation type="submission" date="2021-04" db="EMBL/GenBank/DDBJ databases">
        <title>Oceanospirillales bacteria with DddD are important DMSP degraders in coastal seawater.</title>
        <authorList>
            <person name="Liu J."/>
        </authorList>
    </citation>
    <scope>NUCLEOTIDE SEQUENCE</scope>
    <source>
        <strain evidence="3">GY6</strain>
        <plasmid evidence="3">unnamed</plasmid>
    </source>
</reference>
<evidence type="ECO:0000259" key="2">
    <source>
        <dbReference type="SMART" id="SM00899"/>
    </source>
</evidence>
<dbReference type="EMBL" id="CP073345">
    <property type="protein sequence ID" value="UTW05631.1"/>
    <property type="molecule type" value="Genomic_DNA"/>
</dbReference>
<protein>
    <submittedName>
        <fullName evidence="3">Ferrous iron transport protein A</fullName>
    </submittedName>
</protein>
<organism evidence="3 4">
    <name type="scientific">Amphritea atlantica</name>
    <dbReference type="NCBI Taxonomy" id="355243"/>
    <lineage>
        <taxon>Bacteria</taxon>
        <taxon>Pseudomonadati</taxon>
        <taxon>Pseudomonadota</taxon>
        <taxon>Gammaproteobacteria</taxon>
        <taxon>Oceanospirillales</taxon>
        <taxon>Oceanospirillaceae</taxon>
        <taxon>Amphritea</taxon>
    </lineage>
</organism>
<proteinExistence type="predicted"/>
<dbReference type="InterPro" id="IPR038157">
    <property type="entry name" value="FeoA_core_dom"/>
</dbReference>
<evidence type="ECO:0000313" key="3">
    <source>
        <dbReference type="EMBL" id="UTW05631.1"/>
    </source>
</evidence>
<gene>
    <name evidence="3" type="ORF">KDX31_19765</name>
</gene>
<dbReference type="InterPro" id="IPR007167">
    <property type="entry name" value="Fe-transptr_FeoA-like"/>
</dbReference>
<dbReference type="SMART" id="SM00899">
    <property type="entry name" value="FeoA"/>
    <property type="match status" value="1"/>
</dbReference>
<dbReference type="PANTHER" id="PTHR42954:SF2">
    <property type="entry name" value="FE(2+) TRANSPORT PROTEIN A"/>
    <property type="match status" value="1"/>
</dbReference>
<feature type="domain" description="Ferrous iron transporter FeoA-like" evidence="2">
    <location>
        <begin position="1"/>
        <end position="73"/>
    </location>
</feature>
<dbReference type="Proteomes" id="UP001059950">
    <property type="component" value="Plasmid unnamed"/>
</dbReference>
<keyword evidence="4" id="KW-1185">Reference proteome</keyword>
<dbReference type="InterPro" id="IPR052713">
    <property type="entry name" value="FeoA"/>
</dbReference>
<dbReference type="InterPro" id="IPR008988">
    <property type="entry name" value="Transcriptional_repressor_C"/>
</dbReference>
<sequence length="75" mass="7996">MTLIELKARQQAKIKAIAGPETLRQRLVALGVLTGSQVSVAATSLLGNPRIYCIGKQQVCLRSAEAGHIEVELPS</sequence>
<evidence type="ECO:0000313" key="4">
    <source>
        <dbReference type="Proteomes" id="UP001059950"/>
    </source>
</evidence>
<dbReference type="Gene3D" id="2.30.30.90">
    <property type="match status" value="1"/>
</dbReference>
<geneLocation type="plasmid" evidence="3 4">
    <name>unnamed</name>
</geneLocation>
<keyword evidence="1" id="KW-0408">Iron</keyword>
<dbReference type="SUPFAM" id="SSF50037">
    <property type="entry name" value="C-terminal domain of transcriptional repressors"/>
    <property type="match status" value="1"/>
</dbReference>
<accession>A0ABY5H3F2</accession>
<dbReference type="Pfam" id="PF04023">
    <property type="entry name" value="FeoA"/>
    <property type="match status" value="1"/>
</dbReference>
<name>A0ABY5H3F2_9GAMM</name>